<dbReference type="SUPFAM" id="SSF47203">
    <property type="entry name" value="Acyl-CoA dehydrogenase C-terminal domain-like"/>
    <property type="match status" value="1"/>
</dbReference>
<reference evidence="4" key="1">
    <citation type="submission" date="2016-03" db="EMBL/GenBank/DDBJ databases">
        <title>Complete genome sequence of Solimmundus cernigliae, representing a novel lineage of polycyclic aromatic hydrocarbon degraders within the Gammaproteobacteria.</title>
        <authorList>
            <person name="Singleton D.R."/>
            <person name="Dickey A.N."/>
            <person name="Scholl E.H."/>
            <person name="Wright F.A."/>
            <person name="Aitken M.D."/>
        </authorList>
    </citation>
    <scope>NUCLEOTIDE SEQUENCE [LARGE SCALE GENOMIC DNA]</scope>
    <source>
        <strain evidence="4">TR3.2</strain>
    </source>
</reference>
<evidence type="ECO:0000256" key="1">
    <source>
        <dbReference type="ARBA" id="ARBA00023002"/>
    </source>
</evidence>
<dbReference type="Gene3D" id="2.40.110.10">
    <property type="entry name" value="Butyryl-CoA Dehydrogenase, subunit A, domain 2"/>
    <property type="match status" value="1"/>
</dbReference>
<dbReference type="InterPro" id="IPR037069">
    <property type="entry name" value="AcylCoA_DH/ox_N_sf"/>
</dbReference>
<dbReference type="InterPro" id="IPR036250">
    <property type="entry name" value="AcylCo_DH-like_C"/>
</dbReference>
<dbReference type="AlphaFoldDB" id="A0A1B1YVU5"/>
<evidence type="ECO:0000313" key="4">
    <source>
        <dbReference type="Proteomes" id="UP000092952"/>
    </source>
</evidence>
<dbReference type="InParanoid" id="A0A1B1YVU5"/>
<dbReference type="Proteomes" id="UP000092952">
    <property type="component" value="Chromosome"/>
</dbReference>
<dbReference type="Pfam" id="PF08028">
    <property type="entry name" value="Acyl-CoA_dh_2"/>
    <property type="match status" value="1"/>
</dbReference>
<dbReference type="SUPFAM" id="SSF56645">
    <property type="entry name" value="Acyl-CoA dehydrogenase NM domain-like"/>
    <property type="match status" value="1"/>
</dbReference>
<organism evidence="3 4">
    <name type="scientific">Immundisolibacter cernigliae</name>
    <dbReference type="NCBI Taxonomy" id="1810504"/>
    <lineage>
        <taxon>Bacteria</taxon>
        <taxon>Pseudomonadati</taxon>
        <taxon>Pseudomonadota</taxon>
        <taxon>Gammaproteobacteria</taxon>
        <taxon>Immundisolibacterales</taxon>
        <taxon>Immundisolibacteraceae</taxon>
        <taxon>Immundisolibacter</taxon>
    </lineage>
</organism>
<sequence>MSEMTHEEMVARARHIGEQADLEIAEAELKGGFSLKLREVVHTAQIHKLLRPKRYGGFGMGARTFSEVVRVVAQRNASAAWLVYFTALHEQWVAYLDPKGRQEIYDSDGFTADIFFPIGKVDYVEGGVKLSGQWNWGSGVKWDDWIGLGAFVEVPGMAGGPQPCLVTANTREIEIVGEWNPFGLRGTGSHTVRADQVFVPWHRVLPLAHIKATGRPIGGDWDDTTPIYRIPFMPMFCVGFGALAVGVTQRVVAEVKQRVRDRQRVLYGVKEWESPIAQRNVAEMLVKADTIEALQERYVQQLEAWDAANTPVVSEAERNRPNAWRSLMCKEASALAFRGIEMLGGAATTRGDVLEIAARDLLMLSIHVGQLYDDNMLAYGRAEYGLGGHPLL</sequence>
<dbReference type="GO" id="GO:0050660">
    <property type="term" value="F:flavin adenine dinucleotide binding"/>
    <property type="evidence" value="ECO:0007669"/>
    <property type="project" value="InterPro"/>
</dbReference>
<name>A0A1B1YVU5_9GAMM</name>
<evidence type="ECO:0000313" key="3">
    <source>
        <dbReference type="EMBL" id="ANX04849.1"/>
    </source>
</evidence>
<dbReference type="OrthoDB" id="7316074at2"/>
<dbReference type="STRING" id="1810504.PG2T_12180"/>
<keyword evidence="1" id="KW-0560">Oxidoreductase</keyword>
<dbReference type="Gene3D" id="1.10.540.10">
    <property type="entry name" value="Acyl-CoA dehydrogenase/oxidase, N-terminal domain"/>
    <property type="match status" value="1"/>
</dbReference>
<accession>A0A1B1YVU5</accession>
<dbReference type="RefSeq" id="WP_068805880.1">
    <property type="nucleotide sequence ID" value="NZ_CP014671.1"/>
</dbReference>
<dbReference type="EMBL" id="CP014671">
    <property type="protein sequence ID" value="ANX04849.1"/>
    <property type="molecule type" value="Genomic_DNA"/>
</dbReference>
<proteinExistence type="predicted"/>
<evidence type="ECO:0000259" key="2">
    <source>
        <dbReference type="Pfam" id="PF08028"/>
    </source>
</evidence>
<feature type="domain" description="Acyl-CoA dehydrogenase C-terminal" evidence="2">
    <location>
        <begin position="239"/>
        <end position="368"/>
    </location>
</feature>
<dbReference type="GO" id="GO:0016627">
    <property type="term" value="F:oxidoreductase activity, acting on the CH-CH group of donors"/>
    <property type="evidence" value="ECO:0007669"/>
    <property type="project" value="InterPro"/>
</dbReference>
<dbReference type="InterPro" id="IPR009100">
    <property type="entry name" value="AcylCoA_DH/oxidase_NM_dom_sf"/>
</dbReference>
<keyword evidence="4" id="KW-1185">Reference proteome</keyword>
<dbReference type="PIRSF" id="PIRSF016578">
    <property type="entry name" value="HsaA"/>
    <property type="match status" value="1"/>
</dbReference>
<dbReference type="InterPro" id="IPR013107">
    <property type="entry name" value="Acyl-CoA_DH_C"/>
</dbReference>
<dbReference type="Gene3D" id="1.20.140.10">
    <property type="entry name" value="Butyryl-CoA Dehydrogenase, subunit A, domain 3"/>
    <property type="match status" value="1"/>
</dbReference>
<dbReference type="KEGG" id="gbi:PG2T_12180"/>
<dbReference type="InterPro" id="IPR046373">
    <property type="entry name" value="Acyl-CoA_Oxase/DH_mid-dom_sf"/>
</dbReference>
<gene>
    <name evidence="3" type="ORF">PG2T_12180</name>
</gene>
<protein>
    <recommendedName>
        <fullName evidence="2">Acyl-CoA dehydrogenase C-terminal domain-containing protein</fullName>
    </recommendedName>
</protein>